<evidence type="ECO:0000313" key="1">
    <source>
        <dbReference type="EMBL" id="KNC76884.1"/>
    </source>
</evidence>
<protein>
    <recommendedName>
        <fullName evidence="3">F-box domain-containing protein</fullName>
    </recommendedName>
</protein>
<evidence type="ECO:0008006" key="3">
    <source>
        <dbReference type="Google" id="ProtNLM"/>
    </source>
</evidence>
<proteinExistence type="predicted"/>
<dbReference type="AlphaFoldDB" id="A0A0L0FJB6"/>
<accession>A0A0L0FJB6</accession>
<dbReference type="InterPro" id="IPR032675">
    <property type="entry name" value="LRR_dom_sf"/>
</dbReference>
<dbReference type="RefSeq" id="XP_014150786.1">
    <property type="nucleotide sequence ID" value="XM_014295311.1"/>
</dbReference>
<reference evidence="1 2" key="1">
    <citation type="submission" date="2011-02" db="EMBL/GenBank/DDBJ databases">
        <title>The Genome Sequence of Sphaeroforma arctica JP610.</title>
        <authorList>
            <consortium name="The Broad Institute Genome Sequencing Platform"/>
            <person name="Russ C."/>
            <person name="Cuomo C."/>
            <person name="Young S.K."/>
            <person name="Zeng Q."/>
            <person name="Gargeya S."/>
            <person name="Alvarado L."/>
            <person name="Berlin A."/>
            <person name="Chapman S.B."/>
            <person name="Chen Z."/>
            <person name="Freedman E."/>
            <person name="Gellesch M."/>
            <person name="Goldberg J."/>
            <person name="Griggs A."/>
            <person name="Gujja S."/>
            <person name="Heilman E."/>
            <person name="Heiman D."/>
            <person name="Howarth C."/>
            <person name="Mehta T."/>
            <person name="Neiman D."/>
            <person name="Pearson M."/>
            <person name="Roberts A."/>
            <person name="Saif S."/>
            <person name="Shea T."/>
            <person name="Shenoy N."/>
            <person name="Sisk P."/>
            <person name="Stolte C."/>
            <person name="Sykes S."/>
            <person name="White J."/>
            <person name="Yandava C."/>
            <person name="Burger G."/>
            <person name="Gray M.W."/>
            <person name="Holland P.W.H."/>
            <person name="King N."/>
            <person name="Lang F.B.F."/>
            <person name="Roger A.J."/>
            <person name="Ruiz-Trillo I."/>
            <person name="Haas B."/>
            <person name="Nusbaum C."/>
            <person name="Birren B."/>
        </authorList>
    </citation>
    <scope>NUCLEOTIDE SEQUENCE [LARGE SCALE GENOMIC DNA]</scope>
    <source>
        <strain evidence="1 2">JP610</strain>
    </source>
</reference>
<organism evidence="1 2">
    <name type="scientific">Sphaeroforma arctica JP610</name>
    <dbReference type="NCBI Taxonomy" id="667725"/>
    <lineage>
        <taxon>Eukaryota</taxon>
        <taxon>Ichthyosporea</taxon>
        <taxon>Ichthyophonida</taxon>
        <taxon>Sphaeroforma</taxon>
    </lineage>
</organism>
<sequence length="270" mass="30494">MQTYGIDVPLVSKTLLSLDVHAVMVADAFKDCPNLTTLVFLLTHERLKTEDVSSASIKHLSYHNWGGMKEVSASLFPKVETYQTKVLTMPFHSMTLKELALKSFTLPANSQHPNLKHLSVSLGEGEDLQNFSGNWPTDLESLKISFGVDDDRIDEHFEEFLGSMLATQTRLTTLRIDAVLHRPLSSASLTHVSVDGYYTLDILRQTLANCPKLEVICLGEGRSPIFWDNVAMWQSLKNIKVLAPYRCRKTMPPSFSEMMVEGRGGYWHRY</sequence>
<dbReference type="Gene3D" id="3.80.10.10">
    <property type="entry name" value="Ribonuclease Inhibitor"/>
    <property type="match status" value="1"/>
</dbReference>
<dbReference type="EMBL" id="KQ242928">
    <property type="protein sequence ID" value="KNC76884.1"/>
    <property type="molecule type" value="Genomic_DNA"/>
</dbReference>
<dbReference type="Proteomes" id="UP000054560">
    <property type="component" value="Unassembled WGS sequence"/>
</dbReference>
<keyword evidence="2" id="KW-1185">Reference proteome</keyword>
<dbReference type="SUPFAM" id="SSF52047">
    <property type="entry name" value="RNI-like"/>
    <property type="match status" value="1"/>
</dbReference>
<dbReference type="GeneID" id="25911140"/>
<evidence type="ECO:0000313" key="2">
    <source>
        <dbReference type="Proteomes" id="UP000054560"/>
    </source>
</evidence>
<name>A0A0L0FJB6_9EUKA</name>
<gene>
    <name evidence="1" type="ORF">SARC_10636</name>
</gene>